<dbReference type="GO" id="GO:0030151">
    <property type="term" value="F:molybdenum ion binding"/>
    <property type="evidence" value="ECO:0007669"/>
    <property type="project" value="InterPro"/>
</dbReference>
<dbReference type="Pfam" id="PF03473">
    <property type="entry name" value="MOSC"/>
    <property type="match status" value="1"/>
</dbReference>
<gene>
    <name evidence="2" type="ORF">WN50_02660</name>
</gene>
<dbReference type="PATRIC" id="fig|1637645.4.peg.5761"/>
<dbReference type="OrthoDB" id="581532at2"/>
<evidence type="ECO:0000313" key="2">
    <source>
        <dbReference type="EMBL" id="KKD39577.1"/>
    </source>
</evidence>
<evidence type="ECO:0000259" key="1">
    <source>
        <dbReference type="PROSITE" id="PS51340"/>
    </source>
</evidence>
<name>A0A0F5YLR2_9CYAN</name>
<evidence type="ECO:0000313" key="3">
    <source>
        <dbReference type="Proteomes" id="UP000033607"/>
    </source>
</evidence>
<feature type="domain" description="MOSC" evidence="1">
    <location>
        <begin position="122"/>
        <end position="277"/>
    </location>
</feature>
<dbReference type="Pfam" id="PF03476">
    <property type="entry name" value="MOSC_N"/>
    <property type="match status" value="1"/>
</dbReference>
<dbReference type="InterPro" id="IPR011037">
    <property type="entry name" value="Pyrv_Knase-like_insert_dom_sf"/>
</dbReference>
<accession>A0A0F5YLR2</accession>
<protein>
    <submittedName>
        <fullName evidence="2">MOSC domain-containing protein beta barrel domain-containing protein</fullName>
    </submittedName>
</protein>
<dbReference type="PANTHER" id="PTHR14237">
    <property type="entry name" value="MOLYBDOPTERIN COFACTOR SULFURASE MOSC"/>
    <property type="match status" value="1"/>
</dbReference>
<dbReference type="EMBL" id="LATL02000293">
    <property type="protein sequence ID" value="KKD39577.1"/>
    <property type="molecule type" value="Genomic_DNA"/>
</dbReference>
<dbReference type="InterPro" id="IPR005302">
    <property type="entry name" value="MoCF_Sase_C"/>
</dbReference>
<dbReference type="PROSITE" id="PS51340">
    <property type="entry name" value="MOSC"/>
    <property type="match status" value="1"/>
</dbReference>
<dbReference type="GO" id="GO:0003824">
    <property type="term" value="F:catalytic activity"/>
    <property type="evidence" value="ECO:0007669"/>
    <property type="project" value="InterPro"/>
</dbReference>
<organism evidence="2 3">
    <name type="scientific">Limnoraphis robusta CS-951</name>
    <dbReference type="NCBI Taxonomy" id="1637645"/>
    <lineage>
        <taxon>Bacteria</taxon>
        <taxon>Bacillati</taxon>
        <taxon>Cyanobacteriota</taxon>
        <taxon>Cyanophyceae</taxon>
        <taxon>Oscillatoriophycideae</taxon>
        <taxon>Oscillatoriales</taxon>
        <taxon>Sirenicapillariaceae</taxon>
        <taxon>Limnoraphis</taxon>
    </lineage>
</organism>
<dbReference type="AlphaFoldDB" id="A0A0F5YLR2"/>
<dbReference type="SUPFAM" id="SSF141673">
    <property type="entry name" value="MOSC N-terminal domain-like"/>
    <property type="match status" value="1"/>
</dbReference>
<sequence>MNVTGIFIHPIKSCQRIELEQAEVTPKGFLWDRELMIVDQHHQFMTQRDYPQMAKIRVQLSEGMISFSVQDETIEPFTFEPNLTGNLLNVQIWRDHTIAIDQGDAVANWLQNALKLSSEQTCRLVRQSPQNIRLVNPNYAQRPKDQVSFADGYPFLLTNTASLAELNRRIKANHTVEFLPISMIRFRPNIVIESEFPFIEDHWKLIKIGAVYFDVVKPCDRCIVTTTDQLTGKRDEFKEPLKTLSTFRRQTGGVMFGQNIIPINTGVIHNGDQVQCLEHR</sequence>
<dbReference type="PANTHER" id="PTHR14237:SF19">
    <property type="entry name" value="MITOCHONDRIAL AMIDOXIME REDUCING COMPONENT 1"/>
    <property type="match status" value="1"/>
</dbReference>
<dbReference type="GO" id="GO:0030170">
    <property type="term" value="F:pyridoxal phosphate binding"/>
    <property type="evidence" value="ECO:0007669"/>
    <property type="project" value="InterPro"/>
</dbReference>
<dbReference type="Proteomes" id="UP000033607">
    <property type="component" value="Unassembled WGS sequence"/>
</dbReference>
<dbReference type="SUPFAM" id="SSF50800">
    <property type="entry name" value="PK beta-barrel domain-like"/>
    <property type="match status" value="1"/>
</dbReference>
<comment type="caution">
    <text evidence="2">The sequence shown here is derived from an EMBL/GenBank/DDBJ whole genome shotgun (WGS) entry which is preliminary data.</text>
</comment>
<dbReference type="InterPro" id="IPR005303">
    <property type="entry name" value="MOCOS_middle"/>
</dbReference>
<dbReference type="RefSeq" id="WP_046276951.1">
    <property type="nucleotide sequence ID" value="NZ_LATL02000293.1"/>
</dbReference>
<reference evidence="2 3" key="1">
    <citation type="submission" date="2015-06" db="EMBL/GenBank/DDBJ databases">
        <title>Draft genome assembly of filamentous brackish cyanobacterium Limnoraphis robusta strain CS-951.</title>
        <authorList>
            <person name="Willis A."/>
            <person name="Parks M."/>
            <person name="Burford M.A."/>
        </authorList>
    </citation>
    <scope>NUCLEOTIDE SEQUENCE [LARGE SCALE GENOMIC DNA]</scope>
    <source>
        <strain evidence="2 3">CS-951</strain>
    </source>
</reference>
<proteinExistence type="predicted"/>